<dbReference type="Gene3D" id="3.40.50.1820">
    <property type="entry name" value="alpha/beta hydrolase"/>
    <property type="match status" value="1"/>
</dbReference>
<evidence type="ECO:0000256" key="2">
    <source>
        <dbReference type="ARBA" id="ARBA00022801"/>
    </source>
</evidence>
<feature type="chain" id="PRO_5041783593" description="Carboxylic ester hydrolase" evidence="3">
    <location>
        <begin position="24"/>
        <end position="659"/>
    </location>
</feature>
<reference evidence="5" key="2">
    <citation type="journal article" date="2023" name="IMA Fungus">
        <title>Comparative genomic study of the Penicillium genus elucidates a diverse pangenome and 15 lateral gene transfer events.</title>
        <authorList>
            <person name="Petersen C."/>
            <person name="Sorensen T."/>
            <person name="Nielsen M.R."/>
            <person name="Sondergaard T.E."/>
            <person name="Sorensen J.L."/>
            <person name="Fitzpatrick D.A."/>
            <person name="Frisvad J.C."/>
            <person name="Nielsen K.L."/>
        </authorList>
    </citation>
    <scope>NUCLEOTIDE SEQUENCE</scope>
    <source>
        <strain evidence="5">IBT 16125</strain>
    </source>
</reference>
<dbReference type="InterPro" id="IPR019819">
    <property type="entry name" value="Carboxylesterase_B_CS"/>
</dbReference>
<keyword evidence="6" id="KW-1185">Reference proteome</keyword>
<reference evidence="5" key="1">
    <citation type="submission" date="2022-12" db="EMBL/GenBank/DDBJ databases">
        <authorList>
            <person name="Petersen C."/>
        </authorList>
    </citation>
    <scope>NUCLEOTIDE SEQUENCE</scope>
    <source>
        <strain evidence="5">IBT 16125</strain>
    </source>
</reference>
<keyword evidence="3" id="KW-0732">Signal</keyword>
<dbReference type="InterPro" id="IPR050309">
    <property type="entry name" value="Type-B_Carboxylest/Lipase"/>
</dbReference>
<comment type="similarity">
    <text evidence="1 3">Belongs to the type-B carboxylesterase/lipase family.</text>
</comment>
<dbReference type="SUPFAM" id="SSF53474">
    <property type="entry name" value="alpha/beta-Hydrolases"/>
    <property type="match status" value="1"/>
</dbReference>
<dbReference type="GeneID" id="81597417"/>
<dbReference type="Pfam" id="PF00135">
    <property type="entry name" value="COesterase"/>
    <property type="match status" value="1"/>
</dbReference>
<dbReference type="RefSeq" id="XP_056767901.1">
    <property type="nucleotide sequence ID" value="XM_056907174.1"/>
</dbReference>
<protein>
    <recommendedName>
        <fullName evidence="3">Carboxylic ester hydrolase</fullName>
        <ecNumber evidence="3">3.1.1.-</ecNumber>
    </recommendedName>
</protein>
<sequence length="659" mass="72375">MRFVLGSCSLVLGALSLSPASLASSIHTASPVVDLGYAKYQGVYNDSYDINIFKGIRYAAPPVGKLRWQAPQKPPLNRTAIIPAIKQPPPCPQSGAAELPEAYGFNSALGDEDCLFLNVFAPAGAKDLPILLWIHGGGYGLFGAIYDPSDWMKTNNNGFVSVVIQYRLGAFGFLSSEDVQKYGKLNSGLLDMRFALEWVQQHITKFGGDPSRVTIGGESSGAGAVMLQAMAYGGREDGLFNNIIAASPYAATQFKYNDMAPTAHYHDFAARAGCYQYTRSDDSTIFDCLVRADTETLQYASGNVSTSGAWGTWAFTPVTDGKFIQDLPSKQLLEKKVSGKRILSGNNANDGVPLSPPTLNTTAAFIQYLQSTFPHLTPTDFDQLLEIYKVSSSSLGSTGPLYDTLGNRGLTAVNQSEFATGLQQTAFNIFAETAFDCPSYWLADAFSFKASGFASKRKESWKYQYSVTPAYHGVDLTAYFSVGWTVPNFEFREAFQRMLGNFIVNNTPVISISDAKGGMDNATVPEGTNGDIDWPRWDHDSPVLMNLNTTGGFLFRRTVTDYLAYWLREGSGITNEFRLADAEAWEGGRGERCDFWQRVGPETTTFTIFLPSSSFSNQHTTTDAMSNRDSKYHERVKVSCLDRAFEKLPNHYLQQALLV</sequence>
<dbReference type="AlphaFoldDB" id="A0AAD6G592"/>
<feature type="signal peptide" evidence="3">
    <location>
        <begin position="1"/>
        <end position="23"/>
    </location>
</feature>
<evidence type="ECO:0000313" key="5">
    <source>
        <dbReference type="EMBL" id="KAJ5455528.1"/>
    </source>
</evidence>
<comment type="caution">
    <text evidence="5">The sequence shown here is derived from an EMBL/GenBank/DDBJ whole genome shotgun (WGS) entry which is preliminary data.</text>
</comment>
<dbReference type="GO" id="GO:0017000">
    <property type="term" value="P:antibiotic biosynthetic process"/>
    <property type="evidence" value="ECO:0007669"/>
    <property type="project" value="UniProtKB-ARBA"/>
</dbReference>
<dbReference type="GO" id="GO:0072330">
    <property type="term" value="P:monocarboxylic acid biosynthetic process"/>
    <property type="evidence" value="ECO:0007669"/>
    <property type="project" value="UniProtKB-ARBA"/>
</dbReference>
<dbReference type="FunFam" id="3.40.50.1820:FF:000266">
    <property type="entry name" value="Carboxylic ester hydrolase"/>
    <property type="match status" value="1"/>
</dbReference>
<feature type="domain" description="Carboxylesterase type B" evidence="4">
    <location>
        <begin position="30"/>
        <end position="550"/>
    </location>
</feature>
<dbReference type="PANTHER" id="PTHR11559">
    <property type="entry name" value="CARBOXYLESTERASE"/>
    <property type="match status" value="1"/>
</dbReference>
<dbReference type="Proteomes" id="UP001213681">
    <property type="component" value="Unassembled WGS sequence"/>
</dbReference>
<evidence type="ECO:0000259" key="4">
    <source>
        <dbReference type="Pfam" id="PF00135"/>
    </source>
</evidence>
<gene>
    <name evidence="5" type="ORF">N7458_003792</name>
</gene>
<dbReference type="InterPro" id="IPR029058">
    <property type="entry name" value="AB_hydrolase_fold"/>
</dbReference>
<dbReference type="EMBL" id="JAPVEA010000004">
    <property type="protein sequence ID" value="KAJ5455528.1"/>
    <property type="molecule type" value="Genomic_DNA"/>
</dbReference>
<dbReference type="InterPro" id="IPR019826">
    <property type="entry name" value="Carboxylesterase_B_AS"/>
</dbReference>
<evidence type="ECO:0000313" key="6">
    <source>
        <dbReference type="Proteomes" id="UP001213681"/>
    </source>
</evidence>
<evidence type="ECO:0000256" key="1">
    <source>
        <dbReference type="ARBA" id="ARBA00005964"/>
    </source>
</evidence>
<evidence type="ECO:0000256" key="3">
    <source>
        <dbReference type="RuleBase" id="RU361235"/>
    </source>
</evidence>
<dbReference type="GO" id="GO:0016787">
    <property type="term" value="F:hydrolase activity"/>
    <property type="evidence" value="ECO:0007669"/>
    <property type="project" value="UniProtKB-KW"/>
</dbReference>
<dbReference type="PROSITE" id="PS00122">
    <property type="entry name" value="CARBOXYLESTERASE_B_1"/>
    <property type="match status" value="1"/>
</dbReference>
<accession>A0AAD6G592</accession>
<organism evidence="5 6">
    <name type="scientific">Penicillium daleae</name>
    <dbReference type="NCBI Taxonomy" id="63821"/>
    <lineage>
        <taxon>Eukaryota</taxon>
        <taxon>Fungi</taxon>
        <taxon>Dikarya</taxon>
        <taxon>Ascomycota</taxon>
        <taxon>Pezizomycotina</taxon>
        <taxon>Eurotiomycetes</taxon>
        <taxon>Eurotiomycetidae</taxon>
        <taxon>Eurotiales</taxon>
        <taxon>Aspergillaceae</taxon>
        <taxon>Penicillium</taxon>
    </lineage>
</organism>
<dbReference type="PROSITE" id="PS00941">
    <property type="entry name" value="CARBOXYLESTERASE_B_2"/>
    <property type="match status" value="1"/>
</dbReference>
<dbReference type="EC" id="3.1.1.-" evidence="3"/>
<keyword evidence="2 3" id="KW-0378">Hydrolase</keyword>
<dbReference type="InterPro" id="IPR002018">
    <property type="entry name" value="CarbesteraseB"/>
</dbReference>
<name>A0AAD6G592_9EURO</name>
<proteinExistence type="inferred from homology"/>